<dbReference type="Proteomes" id="UP001524586">
    <property type="component" value="Unassembled WGS sequence"/>
</dbReference>
<dbReference type="CDD" id="cd01007">
    <property type="entry name" value="PBP2_BvgS_HisK_like"/>
    <property type="match status" value="1"/>
</dbReference>
<feature type="domain" description="PAC" evidence="3">
    <location>
        <begin position="925"/>
        <end position="977"/>
    </location>
</feature>
<dbReference type="Gene3D" id="3.40.190.10">
    <property type="entry name" value="Periplasmic binding protein-like II"/>
    <property type="match status" value="4"/>
</dbReference>
<feature type="signal peptide" evidence="1">
    <location>
        <begin position="1"/>
        <end position="22"/>
    </location>
</feature>
<dbReference type="PROSITE" id="PS50887">
    <property type="entry name" value="GGDEF"/>
    <property type="match status" value="1"/>
</dbReference>
<dbReference type="Gene3D" id="3.30.70.270">
    <property type="match status" value="1"/>
</dbReference>
<dbReference type="PANTHER" id="PTHR46663">
    <property type="entry name" value="DIGUANYLATE CYCLASE DGCT-RELATED"/>
    <property type="match status" value="1"/>
</dbReference>
<dbReference type="EMBL" id="JANIBK010000173">
    <property type="protein sequence ID" value="MCQ8130519.1"/>
    <property type="molecule type" value="Genomic_DNA"/>
</dbReference>
<dbReference type="SMART" id="SM00086">
    <property type="entry name" value="PAC"/>
    <property type="match status" value="2"/>
</dbReference>
<dbReference type="InterPro" id="IPR000014">
    <property type="entry name" value="PAS"/>
</dbReference>
<dbReference type="CDD" id="cd01949">
    <property type="entry name" value="GGDEF"/>
    <property type="match status" value="1"/>
</dbReference>
<dbReference type="InterPro" id="IPR000160">
    <property type="entry name" value="GGDEF_dom"/>
</dbReference>
<dbReference type="NCBIfam" id="TIGR00254">
    <property type="entry name" value="GGDEF"/>
    <property type="match status" value="1"/>
</dbReference>
<dbReference type="PROSITE" id="PS50112">
    <property type="entry name" value="PAS"/>
    <property type="match status" value="1"/>
</dbReference>
<name>A0ABT1UAW0_9GAMM</name>
<dbReference type="SUPFAM" id="SSF53850">
    <property type="entry name" value="Periplasmic binding protein-like II"/>
    <property type="match status" value="2"/>
</dbReference>
<dbReference type="InterPro" id="IPR029787">
    <property type="entry name" value="Nucleotide_cyclase"/>
</dbReference>
<dbReference type="SMART" id="SM00062">
    <property type="entry name" value="PBPb"/>
    <property type="match status" value="1"/>
</dbReference>
<evidence type="ECO:0000259" key="3">
    <source>
        <dbReference type="PROSITE" id="PS50113"/>
    </source>
</evidence>
<dbReference type="PANTHER" id="PTHR46663:SF3">
    <property type="entry name" value="SLL0267 PROTEIN"/>
    <property type="match status" value="1"/>
</dbReference>
<dbReference type="InterPro" id="IPR013655">
    <property type="entry name" value="PAS_fold_3"/>
</dbReference>
<feature type="domain" description="PAS" evidence="2">
    <location>
        <begin position="852"/>
        <end position="898"/>
    </location>
</feature>
<dbReference type="Pfam" id="PF00497">
    <property type="entry name" value="SBP_bac_3"/>
    <property type="match status" value="1"/>
</dbReference>
<dbReference type="SUPFAM" id="SSF55073">
    <property type="entry name" value="Nucleotide cyclase"/>
    <property type="match status" value="1"/>
</dbReference>
<dbReference type="CDD" id="cd00130">
    <property type="entry name" value="PAS"/>
    <property type="match status" value="2"/>
</dbReference>
<dbReference type="Pfam" id="PF09084">
    <property type="entry name" value="NMT1"/>
    <property type="match status" value="1"/>
</dbReference>
<dbReference type="InterPro" id="IPR001610">
    <property type="entry name" value="PAC"/>
</dbReference>
<evidence type="ECO:0000259" key="2">
    <source>
        <dbReference type="PROSITE" id="PS50112"/>
    </source>
</evidence>
<dbReference type="SMART" id="SM00267">
    <property type="entry name" value="GGDEF"/>
    <property type="match status" value="1"/>
</dbReference>
<dbReference type="Pfam" id="PF13426">
    <property type="entry name" value="PAS_9"/>
    <property type="match status" value="1"/>
</dbReference>
<dbReference type="Gene3D" id="3.30.450.20">
    <property type="entry name" value="PAS domain"/>
    <property type="match status" value="3"/>
</dbReference>
<gene>
    <name evidence="5" type="ORF">NP596_18815</name>
</gene>
<dbReference type="InterPro" id="IPR015168">
    <property type="entry name" value="SsuA/THI5"/>
</dbReference>
<comment type="caution">
    <text evidence="5">The sequence shown here is derived from an EMBL/GenBank/DDBJ whole genome shotgun (WGS) entry which is preliminary data.</text>
</comment>
<dbReference type="Pfam" id="PF08447">
    <property type="entry name" value="PAS_3"/>
    <property type="match status" value="1"/>
</dbReference>
<proteinExistence type="predicted"/>
<dbReference type="InterPro" id="IPR043128">
    <property type="entry name" value="Rev_trsase/Diguanyl_cyclase"/>
</dbReference>
<keyword evidence="1" id="KW-0732">Signal</keyword>
<feature type="chain" id="PRO_5045132250" evidence="1">
    <location>
        <begin position="23"/>
        <end position="1160"/>
    </location>
</feature>
<feature type="domain" description="GGDEF" evidence="4">
    <location>
        <begin position="1009"/>
        <end position="1142"/>
    </location>
</feature>
<dbReference type="SMART" id="SM00091">
    <property type="entry name" value="PAS"/>
    <property type="match status" value="2"/>
</dbReference>
<dbReference type="InterPro" id="IPR001638">
    <property type="entry name" value="Solute-binding_3/MltF_N"/>
</dbReference>
<sequence>MIDKLFFFLAALLLLASPPLPAAPPANGQALEHVSLQLKYFHQFQFAGYYAAKAQGYYAEEGLDVDIHERRPGQDYIRHILSGQTDYGIGDAGIVAHYAKGEALVALAAIFQHDALVLFSKQSSGIISPYEMAGKRVMYDAVGENNAPVRALLAEAGLNENRYIAVAESFDIEDLIRDKVDAMSGYLTDKPFEFQQRGIKVNIINPQNYGIDFYGDLLFTSQRELRQHPGRAERFRRASLKGWQYALDHPEDVIRLILDEYQTSRSQEQLRFEAAETRKLIMPDSVPLGQIEAKRLRRAAETYARLQLAPVISDEQLAGFIHSPTPTLNLSIPEHNWLAQHPKIRVGIDRNFPPYEWIDQNGDYVGLVAELLRLIEKRLGAQFEIVQDKSWHQILELAKQGDLDMIAAITETPERRQYLNFSPPYVSAPAIVIGDDRLGYIGSLTLLAGRKVSVVKGYFIQELLARHYPKIETVATGSVAEALALVEEGDVDAYIGDAASASFIIRQQGFLHLRFAGQSGYQNQLQFAAGKAHPELLSILQKALNSIPADRRESLINRWMGLQVDPGIDSKALIGYASSALLLLLFFSYWVFRLRKEIKARRRSEADLALLYRNMSLGFALHEAIRDANGRITDSRFLMINPAFESIVGIKAFQCIGKRSNRLALPQLRECIRHFAAIETRHEPAHFEIHDPDSQRWLAIDSYRAGHNRFVVLLQDISRRKLDELALKASEERLRVSQYYGGVGTWEFDLVNNRQIWSEIITNGLGFPKTENPKWAHFLATLCKEDRPIVIDALRKHLRYGAKFDVEYRINVTGKKCWMRSVGQVERNENGKPVRMLGIVQDISERKRAEEKLKLSARVFSDAHEGIMITDAEARILDVNAAFTELTGFGHAEVIGKNPSLLKSDRQAPEFYSAMWAALNEEGHWQGEIWNRHKNNEVYAQLLTISALRDESGATINYIGLFSDITERKQQQELLEHMAHFDPLTGLPNRTLFSDRFNQAIAHTKRSGGLLAICYLDLDGFKPVNDTFGHAVGDELLIEVAKRIKSNLRECDTVCRLGGDEFALLLLDLQSRQQCEDTLGRIHSALAEPFTLNVHPVWISASCGVTLYPLDDVAPYTLLRHADQAMYQAKRAGRNCYRIYLDLLAQGVVPHETEQLAETE</sequence>
<dbReference type="Pfam" id="PF00990">
    <property type="entry name" value="GGDEF"/>
    <property type="match status" value="1"/>
</dbReference>
<organism evidence="5 6">
    <name type="scientific">Methylomonas rivi</name>
    <dbReference type="NCBI Taxonomy" id="2952226"/>
    <lineage>
        <taxon>Bacteria</taxon>
        <taxon>Pseudomonadati</taxon>
        <taxon>Pseudomonadota</taxon>
        <taxon>Gammaproteobacteria</taxon>
        <taxon>Methylococcales</taxon>
        <taxon>Methylococcaceae</taxon>
        <taxon>Methylomonas</taxon>
    </lineage>
</organism>
<dbReference type="InterPro" id="IPR035965">
    <property type="entry name" value="PAS-like_dom_sf"/>
</dbReference>
<dbReference type="InterPro" id="IPR000700">
    <property type="entry name" value="PAS-assoc_C"/>
</dbReference>
<evidence type="ECO:0000256" key="1">
    <source>
        <dbReference type="SAM" id="SignalP"/>
    </source>
</evidence>
<dbReference type="PROSITE" id="PS50113">
    <property type="entry name" value="PAC"/>
    <property type="match status" value="2"/>
</dbReference>
<evidence type="ECO:0000259" key="4">
    <source>
        <dbReference type="PROSITE" id="PS50887"/>
    </source>
</evidence>
<evidence type="ECO:0000313" key="6">
    <source>
        <dbReference type="Proteomes" id="UP001524586"/>
    </source>
</evidence>
<protein>
    <submittedName>
        <fullName evidence="5">ABC transporter substrate-binding protein</fullName>
    </submittedName>
</protein>
<keyword evidence="6" id="KW-1185">Reference proteome</keyword>
<dbReference type="NCBIfam" id="TIGR00229">
    <property type="entry name" value="sensory_box"/>
    <property type="match status" value="2"/>
</dbReference>
<dbReference type="RefSeq" id="WP_256616942.1">
    <property type="nucleotide sequence ID" value="NZ_JANIBK010000173.1"/>
</dbReference>
<evidence type="ECO:0000313" key="5">
    <source>
        <dbReference type="EMBL" id="MCQ8130519.1"/>
    </source>
</evidence>
<dbReference type="InterPro" id="IPR052163">
    <property type="entry name" value="DGC-Regulatory_Protein"/>
</dbReference>
<dbReference type="SUPFAM" id="SSF55785">
    <property type="entry name" value="PYP-like sensor domain (PAS domain)"/>
    <property type="match status" value="3"/>
</dbReference>
<feature type="domain" description="PAC" evidence="3">
    <location>
        <begin position="802"/>
        <end position="855"/>
    </location>
</feature>
<accession>A0ABT1UAW0</accession>
<reference evidence="5 6" key="1">
    <citation type="submission" date="2022-07" db="EMBL/GenBank/DDBJ databases">
        <title>Methylomonas rivi sp. nov., Methylomonas rosea sp. nov., Methylomonas aureus sp. nov. and Methylomonas subterranea sp. nov., four novel methanotrophs isolated from a freshwater creek and the deep terrestrial subsurface.</title>
        <authorList>
            <person name="Abin C."/>
            <person name="Sankaranarayanan K."/>
            <person name="Garner C."/>
            <person name="Sindelar R."/>
            <person name="Kotary K."/>
            <person name="Garner R."/>
            <person name="Barclay S."/>
            <person name="Lawson P."/>
            <person name="Krumholz L."/>
        </authorList>
    </citation>
    <scope>NUCLEOTIDE SEQUENCE [LARGE SCALE GENOMIC DNA]</scope>
    <source>
        <strain evidence="5 6">WSC-6</strain>
    </source>
</reference>